<organism evidence="2 3">
    <name type="scientific">Salibacterium lacus</name>
    <dbReference type="NCBI Taxonomy" id="1898109"/>
    <lineage>
        <taxon>Bacteria</taxon>
        <taxon>Bacillati</taxon>
        <taxon>Bacillota</taxon>
        <taxon>Bacilli</taxon>
        <taxon>Bacillales</taxon>
        <taxon>Bacillaceae</taxon>
    </lineage>
</organism>
<dbReference type="SMART" id="SM00530">
    <property type="entry name" value="HTH_XRE"/>
    <property type="match status" value="1"/>
</dbReference>
<name>A0ABW5SYT5_9BACI</name>
<keyword evidence="3" id="KW-1185">Reference proteome</keyword>
<evidence type="ECO:0000313" key="2">
    <source>
        <dbReference type="EMBL" id="MFD2704047.1"/>
    </source>
</evidence>
<reference evidence="3" key="1">
    <citation type="journal article" date="2019" name="Int. J. Syst. Evol. Microbiol.">
        <title>The Global Catalogue of Microorganisms (GCM) 10K type strain sequencing project: providing services to taxonomists for standard genome sequencing and annotation.</title>
        <authorList>
            <consortium name="The Broad Institute Genomics Platform"/>
            <consortium name="The Broad Institute Genome Sequencing Center for Infectious Disease"/>
            <person name="Wu L."/>
            <person name="Ma J."/>
        </authorList>
    </citation>
    <scope>NUCLEOTIDE SEQUENCE [LARGE SCALE GENOMIC DNA]</scope>
    <source>
        <strain evidence="3">KCTC 33792</strain>
    </source>
</reference>
<dbReference type="InterPro" id="IPR001387">
    <property type="entry name" value="Cro/C1-type_HTH"/>
</dbReference>
<evidence type="ECO:0000313" key="3">
    <source>
        <dbReference type="Proteomes" id="UP001597520"/>
    </source>
</evidence>
<dbReference type="SUPFAM" id="SSF47413">
    <property type="entry name" value="lambda repressor-like DNA-binding domains"/>
    <property type="match status" value="1"/>
</dbReference>
<protein>
    <submittedName>
        <fullName evidence="2">Helix-turn-helix domain-containing protein</fullName>
    </submittedName>
</protein>
<comment type="caution">
    <text evidence="2">The sequence shown here is derived from an EMBL/GenBank/DDBJ whole genome shotgun (WGS) entry which is preliminary data.</text>
</comment>
<evidence type="ECO:0000259" key="1">
    <source>
        <dbReference type="PROSITE" id="PS50943"/>
    </source>
</evidence>
<dbReference type="PROSITE" id="PS50943">
    <property type="entry name" value="HTH_CROC1"/>
    <property type="match status" value="1"/>
</dbReference>
<dbReference type="Gene3D" id="1.10.260.40">
    <property type="entry name" value="lambda repressor-like DNA-binding domains"/>
    <property type="match status" value="1"/>
</dbReference>
<proteinExistence type="predicted"/>
<dbReference type="InterPro" id="IPR010982">
    <property type="entry name" value="Lambda_DNA-bd_dom_sf"/>
</dbReference>
<gene>
    <name evidence="2" type="ORF">ACFSUB_01100</name>
</gene>
<feature type="domain" description="HTH cro/C1-type" evidence="1">
    <location>
        <begin position="9"/>
        <end position="64"/>
    </location>
</feature>
<dbReference type="Pfam" id="PF12844">
    <property type="entry name" value="HTH_19"/>
    <property type="match status" value="1"/>
</dbReference>
<dbReference type="CDD" id="cd00093">
    <property type="entry name" value="HTH_XRE"/>
    <property type="match status" value="1"/>
</dbReference>
<dbReference type="Proteomes" id="UP001597520">
    <property type="component" value="Unassembled WGS sequence"/>
</dbReference>
<sequence>METVKLDKIKQLRKERKLSQSDMAGILGFNTLYPYHRKESGEQAFTADELHKIAKHFGYNLEYFFEVNVAKNATKSTSA</sequence>
<dbReference type="RefSeq" id="WP_380711341.1">
    <property type="nucleotide sequence ID" value="NZ_JBHUML010000002.1"/>
</dbReference>
<dbReference type="EMBL" id="JBHUML010000002">
    <property type="protein sequence ID" value="MFD2704047.1"/>
    <property type="molecule type" value="Genomic_DNA"/>
</dbReference>
<accession>A0ABW5SYT5</accession>